<dbReference type="InterPro" id="IPR031165">
    <property type="entry name" value="GNAT_YJDJ"/>
</dbReference>
<reference evidence="2 4" key="2">
    <citation type="journal article" date="2018" name="Microb. Genom.">
        <title>Deciphering the unexplored Leptospira diversity from soils uncovers genomic evolution to virulence.</title>
        <authorList>
            <person name="Thibeaux R."/>
            <person name="Iraola G."/>
            <person name="Ferres I."/>
            <person name="Bierque E."/>
            <person name="Girault D."/>
            <person name="Soupe-Gilbert M.E."/>
            <person name="Picardeau M."/>
            <person name="Goarant C."/>
        </authorList>
    </citation>
    <scope>NUCLEOTIDE SEQUENCE [LARGE SCALE GENOMIC DNA]</scope>
    <source>
        <strain evidence="2 4">ATI7-C-A5</strain>
    </source>
</reference>
<evidence type="ECO:0000313" key="2">
    <source>
        <dbReference type="EMBL" id="MDV6236046.1"/>
    </source>
</evidence>
<evidence type="ECO:0000259" key="1">
    <source>
        <dbReference type="PROSITE" id="PS51729"/>
    </source>
</evidence>
<dbReference type="Pfam" id="PF14542">
    <property type="entry name" value="Acetyltransf_CG"/>
    <property type="match status" value="1"/>
</dbReference>
<evidence type="ECO:0000313" key="3">
    <source>
        <dbReference type="EMBL" id="PJZ94485.1"/>
    </source>
</evidence>
<sequence>MSSQTLHSEAEFKFYEIVDGIESHLFYREEGEVWNLLSTYVPSELRGKGIAARLVKTAMDKARSLNKKIIPSCSYVTTFLERHPEYADMVAK</sequence>
<dbReference type="GO" id="GO:0016746">
    <property type="term" value="F:acyltransferase activity"/>
    <property type="evidence" value="ECO:0007669"/>
    <property type="project" value="UniProtKB-KW"/>
</dbReference>
<proteinExistence type="predicted"/>
<evidence type="ECO:0000313" key="4">
    <source>
        <dbReference type="Proteomes" id="UP000232122"/>
    </source>
</evidence>
<keyword evidence="4" id="KW-1185">Reference proteome</keyword>
<reference evidence="3" key="1">
    <citation type="submission" date="2017-07" db="EMBL/GenBank/DDBJ databases">
        <title>Leptospira spp. isolated from tropical soils.</title>
        <authorList>
            <person name="Thibeaux R."/>
            <person name="Iraola G."/>
            <person name="Ferres I."/>
            <person name="Bierque E."/>
            <person name="Girault D."/>
            <person name="Soupe-Gilbert M.-E."/>
            <person name="Picardeau M."/>
            <person name="Goarant C."/>
        </authorList>
    </citation>
    <scope>NUCLEOTIDE SEQUENCE [LARGE SCALE GENOMIC DNA]</scope>
    <source>
        <strain evidence="3">ATI7-C-A5</strain>
    </source>
</reference>
<dbReference type="Proteomes" id="UP000232122">
    <property type="component" value="Unassembled WGS sequence"/>
</dbReference>
<organism evidence="3">
    <name type="scientific">Leptospira ellisii</name>
    <dbReference type="NCBI Taxonomy" id="2023197"/>
    <lineage>
        <taxon>Bacteria</taxon>
        <taxon>Pseudomonadati</taxon>
        <taxon>Spirochaetota</taxon>
        <taxon>Spirochaetia</taxon>
        <taxon>Leptospirales</taxon>
        <taxon>Leptospiraceae</taxon>
        <taxon>Leptospira</taxon>
    </lineage>
</organism>
<protein>
    <submittedName>
        <fullName evidence="3">GNAT family N-acetyltransferase</fullName>
        <ecNumber evidence="2">2.3.1.-</ecNumber>
    </submittedName>
</protein>
<dbReference type="PANTHER" id="PTHR31435:SF9">
    <property type="entry name" value="PROTEIN NATD1"/>
    <property type="match status" value="1"/>
</dbReference>
<dbReference type="InterPro" id="IPR045057">
    <property type="entry name" value="Gcn5-rel_NAT"/>
</dbReference>
<dbReference type="Gene3D" id="3.40.630.30">
    <property type="match status" value="1"/>
</dbReference>
<dbReference type="RefSeq" id="WP_100747752.1">
    <property type="nucleotide sequence ID" value="NZ_NPEF02000011.1"/>
</dbReference>
<keyword evidence="2" id="KW-0012">Acyltransferase</keyword>
<feature type="domain" description="N-acetyltransferase" evidence="1">
    <location>
        <begin position="6"/>
        <end position="91"/>
    </location>
</feature>
<dbReference type="InterPro" id="IPR016181">
    <property type="entry name" value="Acyl_CoA_acyltransferase"/>
</dbReference>
<dbReference type="PROSITE" id="PS51729">
    <property type="entry name" value="GNAT_YJDJ"/>
    <property type="match status" value="1"/>
</dbReference>
<accession>A0A2N0BHX0</accession>
<dbReference type="PANTHER" id="PTHR31435">
    <property type="entry name" value="PROTEIN NATD1"/>
    <property type="match status" value="1"/>
</dbReference>
<dbReference type="EMBL" id="NPEF01000013">
    <property type="protein sequence ID" value="PJZ94485.1"/>
    <property type="molecule type" value="Genomic_DNA"/>
</dbReference>
<dbReference type="EMBL" id="NPEF02000011">
    <property type="protein sequence ID" value="MDV6236046.1"/>
    <property type="molecule type" value="Genomic_DNA"/>
</dbReference>
<keyword evidence="3" id="KW-0808">Transferase</keyword>
<dbReference type="AlphaFoldDB" id="A0A2N0BDD3"/>
<gene>
    <name evidence="2" type="ORF">CH379_010470</name>
    <name evidence="3" type="ORF">CH379_02330</name>
</gene>
<reference evidence="2" key="3">
    <citation type="submission" date="2023-10" db="EMBL/GenBank/DDBJ databases">
        <authorList>
            <person name="Picardeau M."/>
            <person name="Thibeaux R."/>
        </authorList>
    </citation>
    <scope>NUCLEOTIDE SEQUENCE</scope>
    <source>
        <strain evidence="2">ATI7-C-A5</strain>
    </source>
</reference>
<accession>A0A2N0BDD3</accession>
<comment type="caution">
    <text evidence="3">The sequence shown here is derived from an EMBL/GenBank/DDBJ whole genome shotgun (WGS) entry which is preliminary data.</text>
</comment>
<name>A0A2N0BDD3_9LEPT</name>
<dbReference type="OrthoDB" id="9793389at2"/>
<dbReference type="EC" id="2.3.1.-" evidence="2"/>
<dbReference type="SUPFAM" id="SSF55729">
    <property type="entry name" value="Acyl-CoA N-acyltransferases (Nat)"/>
    <property type="match status" value="1"/>
</dbReference>
<dbReference type="CDD" id="cd04301">
    <property type="entry name" value="NAT_SF"/>
    <property type="match status" value="1"/>
</dbReference>